<sequence length="169" mass="18527">MTSGWGQEQLTADHGRGGEGVDEAVARCRRALRATPVADPRRASDAEALGNALARRFRLNDDPVDLNDAIAAYRDALKAPHADQGWNRTACQVALADLVSRRYARTGRRADLDEAIIRYRTAVRRTQRTDPVRRSYLIRLAEGLTVRGRLTGSTLDLAEASDATAESTP</sequence>
<proteinExistence type="predicted"/>
<evidence type="ECO:0000313" key="2">
    <source>
        <dbReference type="Proteomes" id="UP001595833"/>
    </source>
</evidence>
<name>A0ABV9Y4B0_9PSEU</name>
<dbReference type="EMBL" id="JBHSJB010000025">
    <property type="protein sequence ID" value="MFC5057058.1"/>
    <property type="molecule type" value="Genomic_DNA"/>
</dbReference>
<dbReference type="RefSeq" id="WP_344039039.1">
    <property type="nucleotide sequence ID" value="NZ_BAAAKE010000014.1"/>
</dbReference>
<reference evidence="2" key="1">
    <citation type="journal article" date="2019" name="Int. J. Syst. Evol. Microbiol.">
        <title>The Global Catalogue of Microorganisms (GCM) 10K type strain sequencing project: providing services to taxonomists for standard genome sequencing and annotation.</title>
        <authorList>
            <consortium name="The Broad Institute Genomics Platform"/>
            <consortium name="The Broad Institute Genome Sequencing Center for Infectious Disease"/>
            <person name="Wu L."/>
            <person name="Ma J."/>
        </authorList>
    </citation>
    <scope>NUCLEOTIDE SEQUENCE [LARGE SCALE GENOMIC DNA]</scope>
    <source>
        <strain evidence="2">KCTC 12848</strain>
    </source>
</reference>
<dbReference type="Proteomes" id="UP001595833">
    <property type="component" value="Unassembled WGS sequence"/>
</dbReference>
<protein>
    <recommendedName>
        <fullName evidence="3">Tetratricopeptide repeat protein</fullName>
    </recommendedName>
</protein>
<keyword evidence="2" id="KW-1185">Reference proteome</keyword>
<evidence type="ECO:0000313" key="1">
    <source>
        <dbReference type="EMBL" id="MFC5057058.1"/>
    </source>
</evidence>
<comment type="caution">
    <text evidence="1">The sequence shown here is derived from an EMBL/GenBank/DDBJ whole genome shotgun (WGS) entry which is preliminary data.</text>
</comment>
<evidence type="ECO:0008006" key="3">
    <source>
        <dbReference type="Google" id="ProtNLM"/>
    </source>
</evidence>
<accession>A0ABV9Y4B0</accession>
<dbReference type="InterPro" id="IPR011990">
    <property type="entry name" value="TPR-like_helical_dom_sf"/>
</dbReference>
<gene>
    <name evidence="1" type="ORF">ACFPFM_25340</name>
</gene>
<dbReference type="Gene3D" id="1.25.40.10">
    <property type="entry name" value="Tetratricopeptide repeat domain"/>
    <property type="match status" value="1"/>
</dbReference>
<organism evidence="1 2">
    <name type="scientific">Saccharothrix xinjiangensis</name>
    <dbReference type="NCBI Taxonomy" id="204798"/>
    <lineage>
        <taxon>Bacteria</taxon>
        <taxon>Bacillati</taxon>
        <taxon>Actinomycetota</taxon>
        <taxon>Actinomycetes</taxon>
        <taxon>Pseudonocardiales</taxon>
        <taxon>Pseudonocardiaceae</taxon>
        <taxon>Saccharothrix</taxon>
    </lineage>
</organism>